<feature type="active site" description="Proton acceptor" evidence="4">
    <location>
        <position position="207"/>
    </location>
</feature>
<dbReference type="EMBL" id="FNEM01000015">
    <property type="protein sequence ID" value="SDJ88781.1"/>
    <property type="molecule type" value="Genomic_DNA"/>
</dbReference>
<comment type="pathway">
    <text evidence="4">Quinol/quinone metabolism; 1,4-dihydroxy-2-naphthoate biosynthesis; 1,4-dihydroxy-2-naphthoate from chorismate: step 1/7.</text>
</comment>
<keyword evidence="3 4" id="KW-0413">Isomerase</keyword>
<dbReference type="InterPro" id="IPR005801">
    <property type="entry name" value="ADC_synthase"/>
</dbReference>
<dbReference type="GO" id="GO:0009234">
    <property type="term" value="P:menaquinone biosynthetic process"/>
    <property type="evidence" value="ECO:0007669"/>
    <property type="project" value="UniProtKB-UniRule"/>
</dbReference>
<dbReference type="GO" id="GO:0008909">
    <property type="term" value="F:isochorismate synthase activity"/>
    <property type="evidence" value="ECO:0007669"/>
    <property type="project" value="UniProtKB-UniRule"/>
</dbReference>
<comment type="catalytic activity">
    <reaction evidence="1 4">
        <text>chorismate = isochorismate</text>
        <dbReference type="Rhea" id="RHEA:18985"/>
        <dbReference type="ChEBI" id="CHEBI:29748"/>
        <dbReference type="ChEBI" id="CHEBI:29780"/>
        <dbReference type="EC" id="5.4.4.2"/>
    </reaction>
</comment>
<comment type="function">
    <text evidence="4">Catalyzes the conversion of chorismate to isochorismate.</text>
</comment>
<proteinExistence type="inferred from homology"/>
<dbReference type="PANTHER" id="PTHR42839">
    <property type="entry name" value="ISOCHORISMATE SYNTHASE ENTC"/>
    <property type="match status" value="1"/>
</dbReference>
<dbReference type="HAMAP" id="MF_01935">
    <property type="entry name" value="MenF"/>
    <property type="match status" value="1"/>
</dbReference>
<organism evidence="6 7">
    <name type="scientific">Ferrimonas sediminum</name>
    <dbReference type="NCBI Taxonomy" id="718193"/>
    <lineage>
        <taxon>Bacteria</taxon>
        <taxon>Pseudomonadati</taxon>
        <taxon>Pseudomonadota</taxon>
        <taxon>Gammaproteobacteria</taxon>
        <taxon>Alteromonadales</taxon>
        <taxon>Ferrimonadaceae</taxon>
        <taxon>Ferrimonas</taxon>
    </lineage>
</organism>
<dbReference type="EC" id="5.4.4.2" evidence="4"/>
<protein>
    <recommendedName>
        <fullName evidence="4">Isochorismate synthase MenF</fullName>
        <ecNumber evidence="4">5.4.4.2</ecNumber>
    </recommendedName>
    <alternativeName>
        <fullName evidence="4">Isochorismate mutase</fullName>
    </alternativeName>
</protein>
<evidence type="ECO:0000259" key="5">
    <source>
        <dbReference type="Pfam" id="PF00425"/>
    </source>
</evidence>
<keyword evidence="4" id="KW-0479">Metal-binding</keyword>
<feature type="domain" description="Chorismate-utilising enzyme C-terminal" evidence="5">
    <location>
        <begin position="186"/>
        <end position="439"/>
    </location>
</feature>
<dbReference type="UniPathway" id="UPA01057">
    <property type="reaction ID" value="UER00163"/>
</dbReference>
<dbReference type="OrthoDB" id="9806579at2"/>
<dbReference type="InterPro" id="IPR004561">
    <property type="entry name" value="IsoChor_synthase"/>
</dbReference>
<evidence type="ECO:0000313" key="7">
    <source>
        <dbReference type="Proteomes" id="UP000199527"/>
    </source>
</evidence>
<dbReference type="AlphaFoldDB" id="A0A1G8XE98"/>
<feature type="binding site" evidence="4">
    <location>
        <position position="301"/>
    </location>
    <ligand>
        <name>Mg(2+)</name>
        <dbReference type="ChEBI" id="CHEBI:18420"/>
    </ligand>
</feature>
<evidence type="ECO:0000256" key="3">
    <source>
        <dbReference type="ARBA" id="ARBA00023235"/>
    </source>
</evidence>
<dbReference type="Pfam" id="PF00425">
    <property type="entry name" value="Chorismate_bind"/>
    <property type="match status" value="1"/>
</dbReference>
<evidence type="ECO:0000256" key="1">
    <source>
        <dbReference type="ARBA" id="ARBA00000799"/>
    </source>
</evidence>
<dbReference type="RefSeq" id="WP_090366890.1">
    <property type="nucleotide sequence ID" value="NZ_FNEM01000015.1"/>
</dbReference>
<dbReference type="Gene3D" id="3.60.120.10">
    <property type="entry name" value="Anthranilate synthase"/>
    <property type="match status" value="1"/>
</dbReference>
<dbReference type="GO" id="GO:0000287">
    <property type="term" value="F:magnesium ion binding"/>
    <property type="evidence" value="ECO:0007669"/>
    <property type="project" value="UniProtKB-UniRule"/>
</dbReference>
<keyword evidence="4" id="KW-0474">Menaquinone biosynthesis</keyword>
<evidence type="ECO:0000313" key="6">
    <source>
        <dbReference type="EMBL" id="SDJ88781.1"/>
    </source>
</evidence>
<evidence type="ECO:0000256" key="4">
    <source>
        <dbReference type="HAMAP-Rule" id="MF_01935"/>
    </source>
</evidence>
<dbReference type="NCBIfam" id="TIGR00543">
    <property type="entry name" value="isochor_syn"/>
    <property type="match status" value="1"/>
</dbReference>
<feature type="binding site" evidence="4">
    <location>
        <position position="435"/>
    </location>
    <ligand>
        <name>Mg(2+)</name>
        <dbReference type="ChEBI" id="CHEBI:18420"/>
    </ligand>
</feature>
<comment type="cofactor">
    <cofactor evidence="4">
        <name>Mg(2+)</name>
        <dbReference type="ChEBI" id="CHEBI:18420"/>
    </cofactor>
</comment>
<accession>A0A1G8XE98</accession>
<dbReference type="InterPro" id="IPR015890">
    <property type="entry name" value="Chorismate_C"/>
</dbReference>
<dbReference type="InterPro" id="IPR034681">
    <property type="entry name" value="MenF"/>
</dbReference>
<dbReference type="SUPFAM" id="SSF56322">
    <property type="entry name" value="ADC synthase"/>
    <property type="match status" value="1"/>
</dbReference>
<name>A0A1G8XE98_9GAMM</name>
<evidence type="ECO:0000256" key="2">
    <source>
        <dbReference type="ARBA" id="ARBA00005297"/>
    </source>
</evidence>
<gene>
    <name evidence="4" type="primary">menF</name>
    <name evidence="6" type="ORF">SAMN04488540_1159</name>
</gene>
<reference evidence="7" key="1">
    <citation type="submission" date="2016-10" db="EMBL/GenBank/DDBJ databases">
        <authorList>
            <person name="Varghese N."/>
            <person name="Submissions S."/>
        </authorList>
    </citation>
    <scope>NUCLEOTIDE SEQUENCE [LARGE SCALE GENOMIC DNA]</scope>
    <source>
        <strain evidence="7">DSM 23317</strain>
    </source>
</reference>
<feature type="active site" description="Proton donor" evidence="4">
    <location>
        <position position="257"/>
    </location>
</feature>
<dbReference type="UniPathway" id="UPA00079"/>
<keyword evidence="4" id="KW-0460">Magnesium</keyword>
<dbReference type="Proteomes" id="UP000199527">
    <property type="component" value="Unassembled WGS sequence"/>
</dbReference>
<keyword evidence="7" id="KW-1185">Reference proteome</keyword>
<comment type="pathway">
    <text evidence="4">Quinol/quinone metabolism; menaquinone biosynthesis.</text>
</comment>
<sequence length="450" mass="50692">MEKLSLPTAIGRMQTRLAQLAHVQPEHPIVQITESIDATLLLPWLAAQTQWPKIYWRERNQGEQVAALGQCQCVRIDEQPQQQLNQFYQTACSHNLSGVRWYGGVAFDTKQPEWSAFGQATFVLPRLEIRQTDQSTQLLLNLKGEAECWLDELSDANDCLRRLCRIQPLPPLAPGHILSRQDTPSEARWHELVAQVTEPEFNADTPKVVLARQSQLQLSHQPNPWTVLHAWQRLNPNSYQYGFQLTPTASFISCSPERLFLRRQQELSTEALAGTTVRGFTEQEDARLAQSLLDDSKNQNENQLVRVLIEKQLQPLCDYVGTEESPSILKLNHIQHLHRTIKAEVKTGVNDLQLLQALHPTPAVGGLPRENAMTFIRQREGFSRGWYAGACGYFNCLGSEFSVAIRSALFSDNQITLFAGAGIVADSDPSAEWQELENKLATIMGILNGL</sequence>
<dbReference type="PANTHER" id="PTHR42839:SF2">
    <property type="entry name" value="ISOCHORISMATE SYNTHASE ENTC"/>
    <property type="match status" value="1"/>
</dbReference>
<comment type="similarity">
    <text evidence="2 4">Belongs to the isochorismate synthase family.</text>
</comment>